<organism evidence="1 2">
    <name type="scientific">Anaerobacterium chartisolvens</name>
    <dbReference type="NCBI Taxonomy" id="1297424"/>
    <lineage>
        <taxon>Bacteria</taxon>
        <taxon>Bacillati</taxon>
        <taxon>Bacillota</taxon>
        <taxon>Clostridia</taxon>
        <taxon>Eubacteriales</taxon>
        <taxon>Oscillospiraceae</taxon>
        <taxon>Anaerobacterium</taxon>
    </lineage>
</organism>
<comment type="caution">
    <text evidence="1">The sequence shown here is derived from an EMBL/GenBank/DDBJ whole genome shotgun (WGS) entry which is preliminary data.</text>
</comment>
<dbReference type="RefSeq" id="WP_114298123.1">
    <property type="nucleotide sequence ID" value="NZ_QPJT01000013.1"/>
</dbReference>
<gene>
    <name evidence="1" type="ORF">DFR58_11352</name>
</gene>
<accession>A0A369B227</accession>
<dbReference type="NCBIfam" id="TIGR04065">
    <property type="entry name" value="ocin_CLI_3235"/>
    <property type="match status" value="1"/>
</dbReference>
<dbReference type="AlphaFoldDB" id="A0A369B227"/>
<protein>
    <submittedName>
        <fullName evidence="1">Putative bacteriocin</fullName>
    </submittedName>
</protein>
<reference evidence="1 2" key="1">
    <citation type="submission" date="2018-07" db="EMBL/GenBank/DDBJ databases">
        <title>Genomic Encyclopedia of Type Strains, Phase IV (KMG-IV): sequencing the most valuable type-strain genomes for metagenomic binning, comparative biology and taxonomic classification.</title>
        <authorList>
            <person name="Goeker M."/>
        </authorList>
    </citation>
    <scope>NUCLEOTIDE SEQUENCE [LARGE SCALE GENOMIC DNA]</scope>
    <source>
        <strain evidence="1 2">DSM 27016</strain>
    </source>
</reference>
<dbReference type="InterPro" id="IPR023968">
    <property type="entry name" value="Bacteriocin_CLI3235"/>
</dbReference>
<evidence type="ECO:0000313" key="2">
    <source>
        <dbReference type="Proteomes" id="UP000253034"/>
    </source>
</evidence>
<dbReference type="Proteomes" id="UP000253034">
    <property type="component" value="Unassembled WGS sequence"/>
</dbReference>
<keyword evidence="2" id="KW-1185">Reference proteome</keyword>
<dbReference type="EMBL" id="QPJT01000013">
    <property type="protein sequence ID" value="RCX15471.1"/>
    <property type="molecule type" value="Genomic_DNA"/>
</dbReference>
<sequence>MKKLGKNIKPTKETVEAYSCSCSATCSGCPCACGGNGTASYYAGNGTSKAMGTDLARVINAYNS</sequence>
<evidence type="ECO:0000313" key="1">
    <source>
        <dbReference type="EMBL" id="RCX15471.1"/>
    </source>
</evidence>
<name>A0A369B227_9FIRM</name>
<proteinExistence type="predicted"/>